<dbReference type="EMBL" id="CAFAAO010000041">
    <property type="protein sequence ID" value="CAB4816454.1"/>
    <property type="molecule type" value="Genomic_DNA"/>
</dbReference>
<dbReference type="Gene3D" id="3.40.50.300">
    <property type="entry name" value="P-loop containing nucleotide triphosphate hydrolases"/>
    <property type="match status" value="1"/>
</dbReference>
<dbReference type="SUPFAM" id="SSF52540">
    <property type="entry name" value="P-loop containing nucleoside triphosphate hydrolases"/>
    <property type="match status" value="1"/>
</dbReference>
<sequence length="330" mass="36775">MKGLFFSAEDGKNTLRRRIANICMAEGLDPEVVAENLIVLDATDAPCLFHEVNDKGVKRGEVTDHYEELKNTIITENITFLIVDNASDTFGANPIDRQAVTKFIRALVALVRQAGGAVLLLSHVNKVTSKAGKHQTDTEGYADSAAWHNAARSRLFLNVTDDHGNLQLKHQKNNLGITQPVLNIAFREGGSSFYSTNGSSSNNSVAEAVQTLLRTAHKLPLLKLIHEFYCRQEWISPSPNSAQTNAFALLKKETTFPLGKSRDDKTECLAILRELERDNYLMKETYRKIDRHEGQRWALTDSGLAFIGEPMPAPVQDEDEEINQQAVQDE</sequence>
<name>A0A6J6Z764_9ZZZZ</name>
<dbReference type="Pfam" id="PF13481">
    <property type="entry name" value="AAA_25"/>
    <property type="match status" value="1"/>
</dbReference>
<dbReference type="InterPro" id="IPR027417">
    <property type="entry name" value="P-loop_NTPase"/>
</dbReference>
<dbReference type="AlphaFoldDB" id="A0A6J6Z764"/>
<gene>
    <name evidence="2" type="ORF">UFOPK3037_01711</name>
</gene>
<reference evidence="2" key="1">
    <citation type="submission" date="2020-05" db="EMBL/GenBank/DDBJ databases">
        <authorList>
            <person name="Chiriac C."/>
            <person name="Salcher M."/>
            <person name="Ghai R."/>
            <person name="Kavagutti S V."/>
        </authorList>
    </citation>
    <scope>NUCLEOTIDE SEQUENCE</scope>
</reference>
<evidence type="ECO:0000256" key="1">
    <source>
        <dbReference type="SAM" id="MobiDB-lite"/>
    </source>
</evidence>
<accession>A0A6J6Z764</accession>
<evidence type="ECO:0000313" key="2">
    <source>
        <dbReference type="EMBL" id="CAB4816454.1"/>
    </source>
</evidence>
<protein>
    <submittedName>
        <fullName evidence="2">Unannotated protein</fullName>
    </submittedName>
</protein>
<feature type="region of interest" description="Disordered" evidence="1">
    <location>
        <begin position="309"/>
        <end position="330"/>
    </location>
</feature>
<organism evidence="2">
    <name type="scientific">freshwater metagenome</name>
    <dbReference type="NCBI Taxonomy" id="449393"/>
    <lineage>
        <taxon>unclassified sequences</taxon>
        <taxon>metagenomes</taxon>
        <taxon>ecological metagenomes</taxon>
    </lineage>
</organism>
<feature type="compositionally biased region" description="Acidic residues" evidence="1">
    <location>
        <begin position="316"/>
        <end position="330"/>
    </location>
</feature>
<proteinExistence type="predicted"/>